<dbReference type="InterPro" id="IPR027039">
    <property type="entry name" value="Crtac1"/>
</dbReference>
<dbReference type="InterPro" id="IPR013517">
    <property type="entry name" value="FG-GAP"/>
</dbReference>
<reference evidence="5 6" key="1">
    <citation type="submission" date="2018-09" db="EMBL/GenBank/DDBJ databases">
        <title>Genomic Encyclopedia of Archaeal and Bacterial Type Strains, Phase II (KMG-II): from individual species to whole genera.</title>
        <authorList>
            <person name="Goeker M."/>
        </authorList>
    </citation>
    <scope>NUCLEOTIDE SEQUENCE [LARGE SCALE GENOMIC DNA]</scope>
    <source>
        <strain evidence="5 6">DSM 26283</strain>
    </source>
</reference>
<feature type="chain" id="PRO_5019014574" evidence="2">
    <location>
        <begin position="25"/>
        <end position="580"/>
    </location>
</feature>
<name>A0A420DL76_9FLAO</name>
<evidence type="ECO:0000313" key="6">
    <source>
        <dbReference type="Proteomes" id="UP000284892"/>
    </source>
</evidence>
<dbReference type="SUPFAM" id="SSF69318">
    <property type="entry name" value="Integrin alpha N-terminal domain"/>
    <property type="match status" value="1"/>
</dbReference>
<dbReference type="Proteomes" id="UP000284892">
    <property type="component" value="Unassembled WGS sequence"/>
</dbReference>
<dbReference type="InterPro" id="IPR011519">
    <property type="entry name" value="UnbV_ASPIC"/>
</dbReference>
<dbReference type="AlphaFoldDB" id="A0A420DL76"/>
<dbReference type="EMBL" id="RAQJ01000003">
    <property type="protein sequence ID" value="RKE94927.1"/>
    <property type="molecule type" value="Genomic_DNA"/>
</dbReference>
<evidence type="ECO:0000259" key="4">
    <source>
        <dbReference type="Pfam" id="PF18962"/>
    </source>
</evidence>
<evidence type="ECO:0000256" key="1">
    <source>
        <dbReference type="ARBA" id="ARBA00022729"/>
    </source>
</evidence>
<dbReference type="Pfam" id="PF07593">
    <property type="entry name" value="UnbV_ASPIC"/>
    <property type="match status" value="1"/>
</dbReference>
<dbReference type="Pfam" id="PF13517">
    <property type="entry name" value="FG-GAP_3"/>
    <property type="match status" value="2"/>
</dbReference>
<comment type="caution">
    <text evidence="5">The sequence shown here is derived from an EMBL/GenBank/DDBJ whole genome shotgun (WGS) entry which is preliminary data.</text>
</comment>
<dbReference type="PANTHER" id="PTHR16026">
    <property type="entry name" value="CARTILAGE ACIDIC PROTEIN 1"/>
    <property type="match status" value="1"/>
</dbReference>
<feature type="domain" description="ASPIC/UnbV" evidence="3">
    <location>
        <begin position="421"/>
        <end position="486"/>
    </location>
</feature>
<organism evidence="5 6">
    <name type="scientific">Ichthyenterobacterium magnum</name>
    <dbReference type="NCBI Taxonomy" id="1230530"/>
    <lineage>
        <taxon>Bacteria</taxon>
        <taxon>Pseudomonadati</taxon>
        <taxon>Bacteroidota</taxon>
        <taxon>Flavobacteriia</taxon>
        <taxon>Flavobacteriales</taxon>
        <taxon>Flavobacteriaceae</taxon>
        <taxon>Ichthyenterobacterium</taxon>
    </lineage>
</organism>
<protein>
    <submittedName>
        <fullName evidence="5">Putative secreted protein (Por secretion system target)</fullName>
    </submittedName>
</protein>
<dbReference type="NCBIfam" id="TIGR04183">
    <property type="entry name" value="Por_Secre_tail"/>
    <property type="match status" value="1"/>
</dbReference>
<evidence type="ECO:0000313" key="5">
    <source>
        <dbReference type="EMBL" id="RKE94927.1"/>
    </source>
</evidence>
<evidence type="ECO:0000256" key="2">
    <source>
        <dbReference type="SAM" id="SignalP"/>
    </source>
</evidence>
<feature type="domain" description="Secretion system C-terminal sorting" evidence="4">
    <location>
        <begin position="507"/>
        <end position="578"/>
    </location>
</feature>
<feature type="signal peptide" evidence="2">
    <location>
        <begin position="1"/>
        <end position="24"/>
    </location>
</feature>
<keyword evidence="1 2" id="KW-0732">Signal</keyword>
<gene>
    <name evidence="5" type="ORF">BXY80_1943</name>
</gene>
<dbReference type="Pfam" id="PF18962">
    <property type="entry name" value="Por_Secre_tail"/>
    <property type="match status" value="1"/>
</dbReference>
<dbReference type="Gene3D" id="2.130.10.130">
    <property type="entry name" value="Integrin alpha, N-terminal"/>
    <property type="match status" value="1"/>
</dbReference>
<accession>A0A420DL76</accession>
<dbReference type="PANTHER" id="PTHR16026:SF0">
    <property type="entry name" value="CARTILAGE ACIDIC PROTEIN 1"/>
    <property type="match status" value="1"/>
</dbReference>
<dbReference type="OrthoDB" id="9816120at2"/>
<sequence length="580" mass="62466">MMKKLLFNALLCIPVIAISQTTFTNTNNKLVNSGLRSGCAIGVADMNGDGLDDIVRLDRARNLQIEYQNTDGNFTRLNYGSISGSGSEWGMAIADLDQNGYNDVLVGGAYNGVKILTANSTGTDYNETVLGGPNIFVQNVNFADIDNNGTIDIFACHDDGMSSPYSGNGSGTMTYDASLISTPSTIASDNSGNYGTIWTDYDNDGDIDLYISKCRLSAGGLPMDGRRVNLLFQNDGSGNYTDVALAAGLRPYGQSWASSFEDIDNDGDMDCIVVNHDISSVIYENNGDGTFTDITAASGIASELLAMGSGGIQIIMEDFDNDMNVDLFITARSGSHRMFKNNGNKTFTEMASPFTLPSGPSRIQSAAVGDLNNDGFIDVMAGFATGYNNYSSNPDVIYLNDGNANNWSEIRLNGLASNINGIGARIELVAGGITQIREVRSGESYGTMNSLMTHFGLGANTTITSITVKWPSGTVDTIINPNINESIEITEGDTLGSQDFTQSIFTIFPNPTKDRIIIQGLQQLENASFEIYDITGKIVLNKTQLSLTQNQIDLTRLNSGVYFAHLKTNNTTYIHKIIKE</sequence>
<dbReference type="InterPro" id="IPR026444">
    <property type="entry name" value="Secre_tail"/>
</dbReference>
<dbReference type="InterPro" id="IPR028994">
    <property type="entry name" value="Integrin_alpha_N"/>
</dbReference>
<keyword evidence="6" id="KW-1185">Reference proteome</keyword>
<proteinExistence type="predicted"/>
<evidence type="ECO:0000259" key="3">
    <source>
        <dbReference type="Pfam" id="PF07593"/>
    </source>
</evidence>